<evidence type="ECO:0000313" key="4">
    <source>
        <dbReference type="Proteomes" id="UP000302139"/>
    </source>
</evidence>
<feature type="compositionally biased region" description="Pro residues" evidence="1">
    <location>
        <begin position="156"/>
        <end position="174"/>
    </location>
</feature>
<gene>
    <name evidence="3" type="ORF">SAV14893_088880</name>
</gene>
<feature type="compositionally biased region" description="Low complexity" evidence="1">
    <location>
        <begin position="175"/>
        <end position="191"/>
    </location>
</feature>
<reference evidence="3 4" key="1">
    <citation type="submission" date="2019-04" db="EMBL/GenBank/DDBJ databases">
        <title>Draft genome sequences of Streptomyces avermitilis NBRC 14893.</title>
        <authorList>
            <person name="Komaki H."/>
            <person name="Tamura T."/>
            <person name="Hosoyama A."/>
        </authorList>
    </citation>
    <scope>NUCLEOTIDE SEQUENCE [LARGE SCALE GENOMIC DNA]</scope>
    <source>
        <strain evidence="3 4">NBRC 14893</strain>
    </source>
</reference>
<feature type="compositionally biased region" description="Polar residues" evidence="1">
    <location>
        <begin position="198"/>
        <end position="208"/>
    </location>
</feature>
<dbReference type="Gene3D" id="3.40.50.12780">
    <property type="entry name" value="N-terminal domain of ligase-like"/>
    <property type="match status" value="1"/>
</dbReference>
<dbReference type="InterPro" id="IPR050237">
    <property type="entry name" value="ATP-dep_AMP-bd_enzyme"/>
</dbReference>
<feature type="domain" description="AMP-dependent synthetase/ligase" evidence="2">
    <location>
        <begin position="21"/>
        <end position="151"/>
    </location>
</feature>
<proteinExistence type="predicted"/>
<dbReference type="InterPro" id="IPR000873">
    <property type="entry name" value="AMP-dep_synth/lig_dom"/>
</dbReference>
<evidence type="ECO:0000259" key="2">
    <source>
        <dbReference type="Pfam" id="PF00501"/>
    </source>
</evidence>
<sequence length="208" mass="22595">MAMDRLHHPELQTLVQTTSFHARNQPTTPAVLFEGRTVTYEQLHRESNRIAHAVQAAGLTPGDRVAYLGKESEHYYEILFGCAKSGTVLVPVNWRLTAPEVSHILRDSGTRLLFLEEEFGPIVEKMPTAPPETVVGLGEPFVAWKASHPDTDPTPHVTPTPPSPSSTPAAPPDCPRASSSPTAASSRSVTRWRARGWTGSTGAQATSR</sequence>
<dbReference type="EMBL" id="BJHX01000002">
    <property type="protein sequence ID" value="GDY69495.1"/>
    <property type="molecule type" value="Genomic_DNA"/>
</dbReference>
<protein>
    <recommendedName>
        <fullName evidence="2">AMP-dependent synthetase/ligase domain-containing protein</fullName>
    </recommendedName>
</protein>
<dbReference type="PANTHER" id="PTHR43767">
    <property type="entry name" value="LONG-CHAIN-FATTY-ACID--COA LIGASE"/>
    <property type="match status" value="1"/>
</dbReference>
<dbReference type="PANTHER" id="PTHR43767:SF1">
    <property type="entry name" value="NONRIBOSOMAL PEPTIDE SYNTHASE PES1 (EUROFUNG)-RELATED"/>
    <property type="match status" value="1"/>
</dbReference>
<dbReference type="SUPFAM" id="SSF56801">
    <property type="entry name" value="Acetyl-CoA synthetase-like"/>
    <property type="match status" value="1"/>
</dbReference>
<dbReference type="Proteomes" id="UP000302139">
    <property type="component" value="Unassembled WGS sequence"/>
</dbReference>
<organism evidence="3 4">
    <name type="scientific">Streptomyces avermitilis</name>
    <dbReference type="NCBI Taxonomy" id="33903"/>
    <lineage>
        <taxon>Bacteria</taxon>
        <taxon>Bacillati</taxon>
        <taxon>Actinomycetota</taxon>
        <taxon>Actinomycetes</taxon>
        <taxon>Kitasatosporales</taxon>
        <taxon>Streptomycetaceae</taxon>
        <taxon>Streptomyces</taxon>
    </lineage>
</organism>
<dbReference type="AlphaFoldDB" id="A0A4D4MCB7"/>
<accession>A0A4D4MCB7</accession>
<evidence type="ECO:0000256" key="1">
    <source>
        <dbReference type="SAM" id="MobiDB-lite"/>
    </source>
</evidence>
<dbReference type="Pfam" id="PF00501">
    <property type="entry name" value="AMP-binding"/>
    <property type="match status" value="1"/>
</dbReference>
<name>A0A4D4MCB7_STRAX</name>
<feature type="region of interest" description="Disordered" evidence="1">
    <location>
        <begin position="145"/>
        <end position="208"/>
    </location>
</feature>
<dbReference type="InterPro" id="IPR042099">
    <property type="entry name" value="ANL_N_sf"/>
</dbReference>
<evidence type="ECO:0000313" key="3">
    <source>
        <dbReference type="EMBL" id="GDY69495.1"/>
    </source>
</evidence>
<comment type="caution">
    <text evidence="3">The sequence shown here is derived from an EMBL/GenBank/DDBJ whole genome shotgun (WGS) entry which is preliminary data.</text>
</comment>